<dbReference type="Proteomes" id="UP000017842">
    <property type="component" value="Unassembled WGS sequence"/>
</dbReference>
<dbReference type="AlphaFoldDB" id="V5BZC3"/>
<keyword evidence="2" id="KW-1185">Reference proteome</keyword>
<evidence type="ECO:0000313" key="1">
    <source>
        <dbReference type="EMBL" id="ESS73174.1"/>
    </source>
</evidence>
<evidence type="ECO:0000313" key="2">
    <source>
        <dbReference type="Proteomes" id="UP000017842"/>
    </source>
</evidence>
<dbReference type="EMBL" id="AYLO01000033">
    <property type="protein sequence ID" value="ESS73174.1"/>
    <property type="molecule type" value="Genomic_DNA"/>
</dbReference>
<dbReference type="STRING" id="1116472.MGMO_34c00180"/>
<comment type="caution">
    <text evidence="1">The sequence shown here is derived from an EMBL/GenBank/DDBJ whole genome shotgun (WGS) entry which is preliminary data.</text>
</comment>
<accession>V5BZC3</accession>
<reference evidence="1 2" key="1">
    <citation type="journal article" date="2013" name="Genome Announc.">
        <title>Draft Genome Sequence of the Methanotrophic Gammaproteobacterium Methyloglobulus morosus DSM 22980 Strain KoM1.</title>
        <authorList>
            <person name="Poehlein A."/>
            <person name="Deutzmann J.S."/>
            <person name="Daniel R."/>
            <person name="Simeonova D.D."/>
        </authorList>
    </citation>
    <scope>NUCLEOTIDE SEQUENCE [LARGE SCALE GENOMIC DNA]</scope>
    <source>
        <strain evidence="1 2">KoM1</strain>
    </source>
</reference>
<gene>
    <name evidence="1" type="ORF">MGMO_34c00180</name>
</gene>
<protein>
    <submittedName>
        <fullName evidence="1">Uncharacterized protein</fullName>
    </submittedName>
</protein>
<proteinExistence type="predicted"/>
<organism evidence="1 2">
    <name type="scientific">Methyloglobulus morosus KoM1</name>
    <dbReference type="NCBI Taxonomy" id="1116472"/>
    <lineage>
        <taxon>Bacteria</taxon>
        <taxon>Pseudomonadati</taxon>
        <taxon>Pseudomonadota</taxon>
        <taxon>Gammaproteobacteria</taxon>
        <taxon>Methylococcales</taxon>
        <taxon>Methylococcaceae</taxon>
        <taxon>Methyloglobulus</taxon>
    </lineage>
</organism>
<sequence length="81" mass="9090">MLFLDQRLGSYTYMPSAVHPLTSQQTDTQNINQITTMIIGHLPAGYIALKLLFPRFEEEGITVNKFICTGSKLLESNDSLL</sequence>
<name>V5BZC3_9GAMM</name>